<name>A0AAV4TKW5_CAEEX</name>
<comment type="caution">
    <text evidence="1">The sequence shown here is derived from an EMBL/GenBank/DDBJ whole genome shotgun (WGS) entry which is preliminary data.</text>
</comment>
<dbReference type="Proteomes" id="UP001054945">
    <property type="component" value="Unassembled WGS sequence"/>
</dbReference>
<evidence type="ECO:0000313" key="2">
    <source>
        <dbReference type="Proteomes" id="UP001054945"/>
    </source>
</evidence>
<protein>
    <submittedName>
        <fullName evidence="1">Uncharacterized protein</fullName>
    </submittedName>
</protein>
<dbReference type="EMBL" id="BPLR01011541">
    <property type="protein sequence ID" value="GIY47203.1"/>
    <property type="molecule type" value="Genomic_DNA"/>
</dbReference>
<gene>
    <name evidence="1" type="ORF">CEXT_800161</name>
</gene>
<sequence>MPDDPESLQSSKHICKRMQQMANEKAATEKPSPLHLTYLSNPTSKQILWSSKEWKTSCDASAAKWISLTTSNSKTGKDWLTTDFQYPTKRNTAKSVILNSTTIPISQNKFSNLQKYSSW</sequence>
<keyword evidence="2" id="KW-1185">Reference proteome</keyword>
<reference evidence="1 2" key="1">
    <citation type="submission" date="2021-06" db="EMBL/GenBank/DDBJ databases">
        <title>Caerostris extrusa draft genome.</title>
        <authorList>
            <person name="Kono N."/>
            <person name="Arakawa K."/>
        </authorList>
    </citation>
    <scope>NUCLEOTIDE SEQUENCE [LARGE SCALE GENOMIC DNA]</scope>
</reference>
<evidence type="ECO:0000313" key="1">
    <source>
        <dbReference type="EMBL" id="GIY47203.1"/>
    </source>
</evidence>
<proteinExistence type="predicted"/>
<dbReference type="AlphaFoldDB" id="A0AAV4TKW5"/>
<organism evidence="1 2">
    <name type="scientific">Caerostris extrusa</name>
    <name type="common">Bark spider</name>
    <name type="synonym">Caerostris bankana</name>
    <dbReference type="NCBI Taxonomy" id="172846"/>
    <lineage>
        <taxon>Eukaryota</taxon>
        <taxon>Metazoa</taxon>
        <taxon>Ecdysozoa</taxon>
        <taxon>Arthropoda</taxon>
        <taxon>Chelicerata</taxon>
        <taxon>Arachnida</taxon>
        <taxon>Araneae</taxon>
        <taxon>Araneomorphae</taxon>
        <taxon>Entelegynae</taxon>
        <taxon>Araneoidea</taxon>
        <taxon>Araneidae</taxon>
        <taxon>Caerostris</taxon>
    </lineage>
</organism>
<accession>A0AAV4TKW5</accession>